<name>V9HLL8_9NEIS</name>
<dbReference type="HOGENOM" id="CLU_854995_0_0_4"/>
<evidence type="ECO:0000313" key="1">
    <source>
        <dbReference type="EMBL" id="EFG31134.2"/>
    </source>
</evidence>
<organism evidence="1 2">
    <name type="scientific">Simonsiella muelleri ATCC 29453</name>
    <dbReference type="NCBI Taxonomy" id="641147"/>
    <lineage>
        <taxon>Bacteria</taxon>
        <taxon>Pseudomonadati</taxon>
        <taxon>Pseudomonadota</taxon>
        <taxon>Betaproteobacteria</taxon>
        <taxon>Neisseriales</taxon>
        <taxon>Neisseriaceae</taxon>
        <taxon>Simonsiella</taxon>
    </lineage>
</organism>
<protein>
    <recommendedName>
        <fullName evidence="3">Lipoprotein</fullName>
    </recommendedName>
</protein>
<dbReference type="eggNOG" id="ENOG5033QEJ">
    <property type="taxonomic scope" value="Bacteria"/>
</dbReference>
<dbReference type="SUPFAM" id="SSF82185">
    <property type="entry name" value="Histone H3 K4-specific methyltransferase SET7/9 N-terminal domain"/>
    <property type="match status" value="1"/>
</dbReference>
<evidence type="ECO:0000313" key="2">
    <source>
        <dbReference type="Proteomes" id="UP000017813"/>
    </source>
</evidence>
<evidence type="ECO:0008006" key="3">
    <source>
        <dbReference type="Google" id="ProtNLM"/>
    </source>
</evidence>
<keyword evidence="2" id="KW-1185">Reference proteome</keyword>
<dbReference type="OrthoDB" id="8613001at2"/>
<reference evidence="1 2" key="2">
    <citation type="submission" date="2011-10" db="EMBL/GenBank/DDBJ databases">
        <title>The Genome Sequence of Simonsiella muelleri ATCC 29453.</title>
        <authorList>
            <consortium name="The Broad Institute Genome Sequencing Platform"/>
            <consortium name="The Broad Institute Genome Sequencing Center for Infectious Disease"/>
            <person name="Earl A."/>
            <person name="Ward D."/>
            <person name="Feldgarden M."/>
            <person name="Gevers D."/>
            <person name="Izard J."/>
            <person name="Baranova O.V."/>
            <person name="Blanton J.M."/>
            <person name="Tanner A.C."/>
            <person name="Dewhirst F."/>
            <person name="Young S.K."/>
            <person name="Zeng Q."/>
            <person name="Gargeya S."/>
            <person name="Fitzgerald M."/>
            <person name="Haas B."/>
            <person name="Abouelleil A."/>
            <person name="Alvarado L."/>
            <person name="Arachchi H.M."/>
            <person name="Berlin A."/>
            <person name="Brown A."/>
            <person name="Chapman S.B."/>
            <person name="Chen Z."/>
            <person name="Dunbar C."/>
            <person name="Freedman E."/>
            <person name="Gearin G."/>
            <person name="Goldberg J."/>
            <person name="Griggs A."/>
            <person name="Gujja S."/>
            <person name="Heiman D."/>
            <person name="Howarth C."/>
            <person name="Larson L."/>
            <person name="Lui A."/>
            <person name="MacDonald P.J.P."/>
            <person name="Montmayeur A."/>
            <person name="Murphy C."/>
            <person name="Neiman D."/>
            <person name="Pearson M."/>
            <person name="Priest M."/>
            <person name="Roberts A."/>
            <person name="Saif S."/>
            <person name="Shea T."/>
            <person name="Shenoy N."/>
            <person name="Sisk P."/>
            <person name="Stolte C."/>
            <person name="Sykes S."/>
            <person name="Wortman J."/>
            <person name="Nusbaum C."/>
            <person name="Birren B."/>
        </authorList>
    </citation>
    <scope>NUCLEOTIDE SEQUENCE [LARGE SCALE GENOMIC DNA]</scope>
    <source>
        <strain evidence="1 2">ATCC 29453</strain>
    </source>
</reference>
<proteinExistence type="predicted"/>
<dbReference type="RefSeq" id="WP_002641940.1">
    <property type="nucleotide sequence ID" value="NZ_CP019448.1"/>
</dbReference>
<reference evidence="1 2" key="1">
    <citation type="submission" date="2010-03" db="EMBL/GenBank/DDBJ databases">
        <authorList>
            <consortium name="The Broad Institute Genome Sequencing Platform"/>
            <person name="Ward D."/>
            <person name="Earl A."/>
            <person name="Feldgarden M."/>
            <person name="Gevers D."/>
            <person name="Young S."/>
            <person name="Zeng Q."/>
            <person name="Koehrsen M."/>
            <person name="Alvarado L."/>
            <person name="Berlin A.M."/>
            <person name="Borenstein D."/>
            <person name="Chapman S.B."/>
            <person name="Chen Z."/>
            <person name="Engels R."/>
            <person name="Freedman E."/>
            <person name="Gellesch M."/>
            <person name="Goldberg J."/>
            <person name="Griggs A."/>
            <person name="Gujja S."/>
            <person name="Heilman E.R."/>
            <person name="Heiman D.I."/>
            <person name="Hepburn T.A."/>
            <person name="Howarth C."/>
            <person name="Jen D."/>
            <person name="Larson L."/>
            <person name="Mehta T."/>
            <person name="Park D."/>
            <person name="Pearson M."/>
            <person name="Richards J."/>
            <person name="Roberts A."/>
            <person name="Saif S."/>
            <person name="Shea T.D."/>
            <person name="Shenoy N."/>
            <person name="Sisk P."/>
            <person name="Stolte C."/>
            <person name="Sykes S.N."/>
            <person name="Walk T."/>
            <person name="White J."/>
            <person name="Yandava C."/>
            <person name="Izard J."/>
            <person name="Baranova O.V."/>
            <person name="Blanton J.M."/>
            <person name="Tanner A.C."/>
            <person name="Dewhirst F."/>
            <person name="Haas B."/>
            <person name="Nusbaum C."/>
            <person name="Birren B."/>
        </authorList>
    </citation>
    <scope>NUCLEOTIDE SEQUENCE [LARGE SCALE GENOMIC DNA]</scope>
    <source>
        <strain evidence="1 2">ATCC 29453</strain>
    </source>
</reference>
<dbReference type="Proteomes" id="UP000017813">
    <property type="component" value="Unassembled WGS sequence"/>
</dbReference>
<gene>
    <name evidence="1" type="ORF">HMPREF9021_00963</name>
</gene>
<sequence>MNKIFPILLCLVLAACFEVPVEENTIAPKSTRVEPLSAEQVLKENSSEALRFEPIPNSRIRFFDAQGRLMESGVKGGFYRKVLGRTPHNRLVLQDFYQDNDKPYTLPFVAVADAQLKIFNGAAVRDSRTVWLQPDGSVARVSEFRNGKAVGESWFYHRNKPFAYIKLLNDKPKKTDAPIAASAASAVNASEPVVAIVKKNKPVNSLKKINKPIINHSSAPEEPDRSLSQGAALMYFFYPNGVLMAEIETDGNKQNKITLYYPNSATMMQIEDDGSQSSRAAWDAKGQKVTPSDVSVEADVLALRIEYGLNLMGRGQGVLAELLSQ</sequence>
<accession>V9HLL8</accession>
<dbReference type="AlphaFoldDB" id="V9HLL8"/>
<dbReference type="EMBL" id="ADCY02000029">
    <property type="protein sequence ID" value="EFG31134.2"/>
    <property type="molecule type" value="Genomic_DNA"/>
</dbReference>
<dbReference type="KEGG" id="smur:BWP33_05730"/>
<comment type="caution">
    <text evidence="1">The sequence shown here is derived from an EMBL/GenBank/DDBJ whole genome shotgun (WGS) entry which is preliminary data.</text>
</comment>
<dbReference type="PROSITE" id="PS51257">
    <property type="entry name" value="PROKAR_LIPOPROTEIN"/>
    <property type="match status" value="1"/>
</dbReference>